<dbReference type="Pfam" id="PF09335">
    <property type="entry name" value="VTT_dom"/>
    <property type="match status" value="1"/>
</dbReference>
<feature type="domain" description="VTT" evidence="7">
    <location>
        <begin position="62"/>
        <end position="178"/>
    </location>
</feature>
<evidence type="ECO:0000259" key="7">
    <source>
        <dbReference type="Pfam" id="PF09335"/>
    </source>
</evidence>
<evidence type="ECO:0000313" key="8">
    <source>
        <dbReference type="EMBL" id="SFF18269.1"/>
    </source>
</evidence>
<organism evidence="8 9">
    <name type="scientific">Sulfitobacter brevis</name>
    <dbReference type="NCBI Taxonomy" id="74348"/>
    <lineage>
        <taxon>Bacteria</taxon>
        <taxon>Pseudomonadati</taxon>
        <taxon>Pseudomonadota</taxon>
        <taxon>Alphaproteobacteria</taxon>
        <taxon>Rhodobacterales</taxon>
        <taxon>Roseobacteraceae</taxon>
        <taxon>Sulfitobacter</taxon>
    </lineage>
</organism>
<sequence>MIRLLLFVLFLVGVSVLPFLIWGREVEANLSQAGAVEWVRGFGTWAWLVGIALIVADIVLPVPSSAVMAALGIVYGPIVGGIFAASGSILAGLVGYGGCRLIGPNTARRLAGAKGFAQARQLFDSYGGWMVAGSRWLPVLPETISFLAGLTAMPFARYIAALACGAVPLGFVFATAGYLGSDNVLLTMVLSALAPVFLWFVVRPFLVTARPEN</sequence>
<dbReference type="EMBL" id="FOMW01000026">
    <property type="protein sequence ID" value="SFF18269.1"/>
    <property type="molecule type" value="Genomic_DNA"/>
</dbReference>
<dbReference type="PANTHER" id="PTHR42709:SF6">
    <property type="entry name" value="UNDECAPRENYL PHOSPHATE TRANSPORTER A"/>
    <property type="match status" value="1"/>
</dbReference>
<evidence type="ECO:0000256" key="2">
    <source>
        <dbReference type="ARBA" id="ARBA00022475"/>
    </source>
</evidence>
<gene>
    <name evidence="8" type="ORF">SAMN04488523_12619</name>
</gene>
<evidence type="ECO:0000256" key="1">
    <source>
        <dbReference type="ARBA" id="ARBA00004651"/>
    </source>
</evidence>
<dbReference type="Proteomes" id="UP000198977">
    <property type="component" value="Unassembled WGS sequence"/>
</dbReference>
<reference evidence="8 9" key="1">
    <citation type="submission" date="2016-10" db="EMBL/GenBank/DDBJ databases">
        <authorList>
            <person name="de Groot N.N."/>
        </authorList>
    </citation>
    <scope>NUCLEOTIDE SEQUENCE [LARGE SCALE GENOMIC DNA]</scope>
    <source>
        <strain evidence="8 9">DSM 11443</strain>
    </source>
</reference>
<name>A0A1I2GMN5_9RHOB</name>
<dbReference type="OrthoDB" id="370799at2"/>
<dbReference type="RefSeq" id="WP_093925454.1">
    <property type="nucleotide sequence ID" value="NZ_FOMW01000026.1"/>
</dbReference>
<dbReference type="PANTHER" id="PTHR42709">
    <property type="entry name" value="ALKALINE PHOSPHATASE LIKE PROTEIN"/>
    <property type="match status" value="1"/>
</dbReference>
<proteinExistence type="predicted"/>
<keyword evidence="3 6" id="KW-0812">Transmembrane</keyword>
<keyword evidence="4 6" id="KW-1133">Transmembrane helix</keyword>
<feature type="transmembrane region" description="Helical" evidence="6">
    <location>
        <begin position="155"/>
        <end position="176"/>
    </location>
</feature>
<evidence type="ECO:0000256" key="5">
    <source>
        <dbReference type="ARBA" id="ARBA00023136"/>
    </source>
</evidence>
<dbReference type="STRING" id="74348.SAMN04488523_12619"/>
<evidence type="ECO:0000256" key="3">
    <source>
        <dbReference type="ARBA" id="ARBA00022692"/>
    </source>
</evidence>
<dbReference type="InterPro" id="IPR051311">
    <property type="entry name" value="DedA_domain"/>
</dbReference>
<comment type="subcellular location">
    <subcellularLocation>
        <location evidence="1">Cell membrane</location>
        <topology evidence="1">Multi-pass membrane protein</topology>
    </subcellularLocation>
</comment>
<dbReference type="AlphaFoldDB" id="A0A1I2GMN5"/>
<protein>
    <submittedName>
        <fullName evidence="8">Uncharacterized membrane protein YdjX, TVP38/TMEM64 family, SNARE-associated domain</fullName>
    </submittedName>
</protein>
<feature type="transmembrane region" description="Helical" evidence="6">
    <location>
        <begin position="183"/>
        <end position="202"/>
    </location>
</feature>
<keyword evidence="9" id="KW-1185">Reference proteome</keyword>
<dbReference type="InterPro" id="IPR032816">
    <property type="entry name" value="VTT_dom"/>
</dbReference>
<evidence type="ECO:0000256" key="6">
    <source>
        <dbReference type="SAM" id="Phobius"/>
    </source>
</evidence>
<keyword evidence="2" id="KW-1003">Cell membrane</keyword>
<evidence type="ECO:0000256" key="4">
    <source>
        <dbReference type="ARBA" id="ARBA00022989"/>
    </source>
</evidence>
<accession>A0A1I2GMN5</accession>
<feature type="transmembrane region" description="Helical" evidence="6">
    <location>
        <begin position="39"/>
        <end position="60"/>
    </location>
</feature>
<dbReference type="GO" id="GO:0005886">
    <property type="term" value="C:plasma membrane"/>
    <property type="evidence" value="ECO:0007669"/>
    <property type="project" value="UniProtKB-SubCell"/>
</dbReference>
<feature type="transmembrane region" description="Helical" evidence="6">
    <location>
        <begin position="72"/>
        <end position="96"/>
    </location>
</feature>
<evidence type="ECO:0000313" key="9">
    <source>
        <dbReference type="Proteomes" id="UP000198977"/>
    </source>
</evidence>
<keyword evidence="5 6" id="KW-0472">Membrane</keyword>